<reference evidence="2 3" key="1">
    <citation type="journal article" date="2013" name="PLoS ONE">
        <title>Genomic analysis of Melioribacter roseus, facultatively anaerobic organotrophic bacterium representing a novel deep lineage within Bacteriodetes/Chlorobi group.</title>
        <authorList>
            <person name="Kadnikov V.V."/>
            <person name="Mardanov A.V."/>
            <person name="Podosokorskaya O.A."/>
            <person name="Gavrilov S.N."/>
            <person name="Kublanov I.V."/>
            <person name="Beletsky A.V."/>
            <person name="Bonch-Osmolovskaya E.A."/>
            <person name="Ravin N.V."/>
        </authorList>
    </citation>
    <scope>NUCLEOTIDE SEQUENCE [LARGE SCALE GENOMIC DNA]</scope>
    <source>
        <strain evidence="3">JCM 17771 / P3M-2</strain>
    </source>
</reference>
<keyword evidence="1" id="KW-0472">Membrane</keyword>
<proteinExistence type="predicted"/>
<evidence type="ECO:0000313" key="3">
    <source>
        <dbReference type="Proteomes" id="UP000009011"/>
    </source>
</evidence>
<dbReference type="STRING" id="1191523.MROS_2002"/>
<dbReference type="eggNOG" id="COG3815">
    <property type="taxonomic scope" value="Bacteria"/>
</dbReference>
<dbReference type="HOGENOM" id="CLU_2118132_0_0_10"/>
<keyword evidence="3" id="KW-1185">Reference proteome</keyword>
<protein>
    <recommendedName>
        <fullName evidence="4">DUF2085 domain-containing protein</fullName>
    </recommendedName>
</protein>
<organism evidence="2 3">
    <name type="scientific">Melioribacter roseus (strain DSM 23840 / JCM 17771 / VKM B-2668 / P3M-2)</name>
    <dbReference type="NCBI Taxonomy" id="1191523"/>
    <lineage>
        <taxon>Bacteria</taxon>
        <taxon>Pseudomonadati</taxon>
        <taxon>Ignavibacteriota</taxon>
        <taxon>Ignavibacteria</taxon>
        <taxon>Ignavibacteriales</taxon>
        <taxon>Melioribacteraceae</taxon>
        <taxon>Melioribacter</taxon>
    </lineage>
</organism>
<gene>
    <name evidence="2" type="ordered locus">MROS_2002</name>
</gene>
<dbReference type="Proteomes" id="UP000009011">
    <property type="component" value="Chromosome"/>
</dbReference>
<name>I6ZT62_MELRP</name>
<keyword evidence="1" id="KW-1133">Transmembrane helix</keyword>
<feature type="transmembrane region" description="Helical" evidence="1">
    <location>
        <begin position="86"/>
        <end position="104"/>
    </location>
</feature>
<dbReference type="KEGG" id="mro:MROS_2002"/>
<dbReference type="AlphaFoldDB" id="I6ZT62"/>
<feature type="transmembrane region" description="Helical" evidence="1">
    <location>
        <begin position="37"/>
        <end position="55"/>
    </location>
</feature>
<dbReference type="EMBL" id="CP003557">
    <property type="protein sequence ID" value="AFN75234.1"/>
    <property type="molecule type" value="Genomic_DNA"/>
</dbReference>
<evidence type="ECO:0008006" key="4">
    <source>
        <dbReference type="Google" id="ProtNLM"/>
    </source>
</evidence>
<dbReference type="Pfam" id="PF09858">
    <property type="entry name" value="DUF2085"/>
    <property type="match status" value="1"/>
</dbReference>
<keyword evidence="1" id="KW-0812">Transmembrane</keyword>
<evidence type="ECO:0000313" key="2">
    <source>
        <dbReference type="EMBL" id="AFN75234.1"/>
    </source>
</evidence>
<evidence type="ECO:0000256" key="1">
    <source>
        <dbReference type="SAM" id="Phobius"/>
    </source>
</evidence>
<accession>I6ZT62</accession>
<sequence length="114" mass="12764">MTPFIKKAFSVVCHQNPERTIIIDGHSMMVCARCSGIYAGVLIASLAVVFYGKIFLKSNLPFYLLSAPIAIDWLLVLLGIKEFSKITAAFTGFLFGSIIFLYFYSSLNKKNRNK</sequence>
<dbReference type="InterPro" id="IPR019206">
    <property type="entry name" value="DUF2085_TM"/>
</dbReference>